<dbReference type="Proteomes" id="UP000249620">
    <property type="component" value="Unassembled WGS sequence"/>
</dbReference>
<evidence type="ECO:0000256" key="1">
    <source>
        <dbReference type="SAM" id="Phobius"/>
    </source>
</evidence>
<reference evidence="2 3" key="1">
    <citation type="submission" date="2018-06" db="EMBL/GenBank/DDBJ databases">
        <title>Genomic Encyclopedia of Type Strains, Phase III (KMG-III): the genomes of soil and plant-associated and newly described type strains.</title>
        <authorList>
            <person name="Whitman W."/>
        </authorList>
    </citation>
    <scope>NUCLEOTIDE SEQUENCE [LARGE SCALE GENOMIC DNA]</scope>
    <source>
        <strain evidence="2 3">CGMCC 1.12398</strain>
    </source>
</reference>
<sequence length="221" mass="25777">MMLANIALFIVIALAIIYIIYDSKKAIKAENKVENNTTVTKSQIQKNKSYNEDETLLWEEEYLMIEIIPAINYEYLVDKNIDKSKALSSYTKFKTETLKIEIKEITEFLEKIGINKYKKISYLGIGDIVINDCRNTIAYGYLGDTIFIEHKDDIVKNIWFVSNNRDTKLNTEIVNLLNQIGSKYDLLLVDNYPVTEKIVDLKIIDEIESYFKRNKEILFTN</sequence>
<dbReference type="EMBL" id="QLMI01000007">
    <property type="protein sequence ID" value="RAK20668.1"/>
    <property type="molecule type" value="Genomic_DNA"/>
</dbReference>
<keyword evidence="1" id="KW-0472">Membrane</keyword>
<proteinExistence type="predicted"/>
<evidence type="ECO:0000313" key="3">
    <source>
        <dbReference type="Proteomes" id="UP000249620"/>
    </source>
</evidence>
<accession>A0A327YI19</accession>
<organism evidence="2 3">
    <name type="scientific">Flavobacterium aquaticum</name>
    <dbReference type="NCBI Taxonomy" id="1236486"/>
    <lineage>
        <taxon>Bacteria</taxon>
        <taxon>Pseudomonadati</taxon>
        <taxon>Bacteroidota</taxon>
        <taxon>Flavobacteriia</taxon>
        <taxon>Flavobacteriales</taxon>
        <taxon>Flavobacteriaceae</taxon>
        <taxon>Flavobacterium</taxon>
    </lineage>
</organism>
<protein>
    <submittedName>
        <fullName evidence="2">Uncharacterized protein</fullName>
    </submittedName>
</protein>
<comment type="caution">
    <text evidence="2">The sequence shown here is derived from an EMBL/GenBank/DDBJ whole genome shotgun (WGS) entry which is preliminary data.</text>
</comment>
<dbReference type="AlphaFoldDB" id="A0A327YI19"/>
<feature type="transmembrane region" description="Helical" evidence="1">
    <location>
        <begin position="6"/>
        <end position="21"/>
    </location>
</feature>
<name>A0A327YI19_9FLAO</name>
<keyword evidence="3" id="KW-1185">Reference proteome</keyword>
<evidence type="ECO:0000313" key="2">
    <source>
        <dbReference type="EMBL" id="RAK20668.1"/>
    </source>
</evidence>
<gene>
    <name evidence="2" type="ORF">B0I03_10787</name>
</gene>
<keyword evidence="1" id="KW-1133">Transmembrane helix</keyword>
<keyword evidence="1" id="KW-0812">Transmembrane</keyword>